<evidence type="ECO:0000256" key="3">
    <source>
        <dbReference type="ARBA" id="ARBA00022692"/>
    </source>
</evidence>
<dbReference type="PANTHER" id="PTHR43791">
    <property type="entry name" value="PERMEASE-RELATED"/>
    <property type="match status" value="1"/>
</dbReference>
<feature type="transmembrane region" description="Helical" evidence="7">
    <location>
        <begin position="476"/>
        <end position="498"/>
    </location>
</feature>
<dbReference type="CDD" id="cd17327">
    <property type="entry name" value="MFS_FEN2_like"/>
    <property type="match status" value="1"/>
</dbReference>
<keyword evidence="4 7" id="KW-1133">Transmembrane helix</keyword>
<feature type="transmembrane region" description="Helical" evidence="7">
    <location>
        <begin position="250"/>
        <end position="270"/>
    </location>
</feature>
<dbReference type="PANTHER" id="PTHR43791:SF1">
    <property type="entry name" value="ALLANTOATE PERMEASE"/>
    <property type="match status" value="1"/>
</dbReference>
<keyword evidence="3 7" id="KW-0812">Transmembrane</keyword>
<feature type="transmembrane region" description="Helical" evidence="7">
    <location>
        <begin position="411"/>
        <end position="431"/>
    </location>
</feature>
<evidence type="ECO:0000256" key="5">
    <source>
        <dbReference type="ARBA" id="ARBA00023136"/>
    </source>
</evidence>
<gene>
    <name evidence="8" type="ORF">FB567DRAFT_605906</name>
</gene>
<reference evidence="8" key="1">
    <citation type="journal article" date="2021" name="Nat. Commun.">
        <title>Genetic determinants of endophytism in the Arabidopsis root mycobiome.</title>
        <authorList>
            <person name="Mesny F."/>
            <person name="Miyauchi S."/>
            <person name="Thiergart T."/>
            <person name="Pickel B."/>
            <person name="Atanasova L."/>
            <person name="Karlsson M."/>
            <person name="Huettel B."/>
            <person name="Barry K.W."/>
            <person name="Haridas S."/>
            <person name="Chen C."/>
            <person name="Bauer D."/>
            <person name="Andreopoulos W."/>
            <person name="Pangilinan J."/>
            <person name="LaButti K."/>
            <person name="Riley R."/>
            <person name="Lipzen A."/>
            <person name="Clum A."/>
            <person name="Drula E."/>
            <person name="Henrissat B."/>
            <person name="Kohler A."/>
            <person name="Grigoriev I.V."/>
            <person name="Martin F.M."/>
            <person name="Hacquard S."/>
        </authorList>
    </citation>
    <scope>NUCLEOTIDE SEQUENCE</scope>
    <source>
        <strain evidence="8">MPI-SDFR-AT-0120</strain>
    </source>
</reference>
<feature type="transmembrane region" description="Helical" evidence="7">
    <location>
        <begin position="443"/>
        <end position="464"/>
    </location>
</feature>
<feature type="transmembrane region" description="Helical" evidence="7">
    <location>
        <begin position="382"/>
        <end position="405"/>
    </location>
</feature>
<comment type="caution">
    <text evidence="8">The sequence shown here is derived from an EMBL/GenBank/DDBJ whole genome shotgun (WGS) entry which is preliminary data.</text>
</comment>
<feature type="transmembrane region" description="Helical" evidence="7">
    <location>
        <begin position="354"/>
        <end position="375"/>
    </location>
</feature>
<accession>A0A8K0QZZ4</accession>
<name>A0A8K0QZZ4_9PLEO</name>
<dbReference type="Gene3D" id="1.20.1250.20">
    <property type="entry name" value="MFS general substrate transporter like domains"/>
    <property type="match status" value="2"/>
</dbReference>
<sequence>MATASEKAEVPTDIEKEAVIADNGPSQSELKKMLNAKLQKHSHDADAAMKAFEDMDGQVIELTEERRKALLRKIDLHLMPIMCIVYGLNYLDKTTLSYASIMGLRLPPSSDKLKSGINLTGDQYQWLGSMFYFGYIAWEYPTTRLLQKLPLGKYSAFNIIMWGIVLSCFAAVENYAGAIAIRFFLGVFESAVTPGFALFTSQWYTKKEQGARTGIWFSFNGWAQIFGGCLAYGIAVGCRKSGTSIEPWKIVFLATGLLTTFLGFIFLWAVPDNQLNCRWLSKEDRILAVERIRMNNQGVGNTHFKLYQLKEALLDPLSWAFFFYALIADIPNGGISNFFSQLIVGFGYTPEESLLYGTPGGAVEVVFLIVCGWAGDKYGYRILISMTGLCTAILGMVLIVALPLSNNSGRLAGYYLTQASPTPFVALLSLISSNVAGYTKKTTVAAMYLIGYCAGNIIGPQTFRPGDAPRYVPAEITIIVCWGVCLGILGFIHAYCVWQNKKKAQLRAAPGYVKLENQEWLDLTDKENPEFVYTL</sequence>
<dbReference type="AlphaFoldDB" id="A0A8K0QZZ4"/>
<evidence type="ECO:0000256" key="4">
    <source>
        <dbReference type="ARBA" id="ARBA00022989"/>
    </source>
</evidence>
<dbReference type="GO" id="GO:0022857">
    <property type="term" value="F:transmembrane transporter activity"/>
    <property type="evidence" value="ECO:0007669"/>
    <property type="project" value="InterPro"/>
</dbReference>
<dbReference type="GO" id="GO:0016020">
    <property type="term" value="C:membrane"/>
    <property type="evidence" value="ECO:0007669"/>
    <property type="project" value="UniProtKB-SubCell"/>
</dbReference>
<evidence type="ECO:0000256" key="1">
    <source>
        <dbReference type="ARBA" id="ARBA00004141"/>
    </source>
</evidence>
<proteinExistence type="inferred from homology"/>
<feature type="transmembrane region" description="Helical" evidence="7">
    <location>
        <begin position="219"/>
        <end position="238"/>
    </location>
</feature>
<comment type="subcellular location">
    <subcellularLocation>
        <location evidence="1">Membrane</location>
        <topology evidence="1">Multi-pass membrane protein</topology>
    </subcellularLocation>
</comment>
<keyword evidence="5 7" id="KW-0472">Membrane</keyword>
<evidence type="ECO:0000256" key="2">
    <source>
        <dbReference type="ARBA" id="ARBA00022448"/>
    </source>
</evidence>
<dbReference type="Pfam" id="PF07690">
    <property type="entry name" value="MFS_1"/>
    <property type="match status" value="1"/>
</dbReference>
<evidence type="ECO:0000313" key="8">
    <source>
        <dbReference type="EMBL" id="KAH7080636.1"/>
    </source>
</evidence>
<dbReference type="EMBL" id="JAGMVJ010000015">
    <property type="protein sequence ID" value="KAH7080636.1"/>
    <property type="molecule type" value="Genomic_DNA"/>
</dbReference>
<comment type="similarity">
    <text evidence="6">Belongs to the major facilitator superfamily. Allantoate permease family.</text>
</comment>
<organism evidence="8 9">
    <name type="scientific">Paraphoma chrysanthemicola</name>
    <dbReference type="NCBI Taxonomy" id="798071"/>
    <lineage>
        <taxon>Eukaryota</taxon>
        <taxon>Fungi</taxon>
        <taxon>Dikarya</taxon>
        <taxon>Ascomycota</taxon>
        <taxon>Pezizomycotina</taxon>
        <taxon>Dothideomycetes</taxon>
        <taxon>Pleosporomycetidae</taxon>
        <taxon>Pleosporales</taxon>
        <taxon>Pleosporineae</taxon>
        <taxon>Phaeosphaeriaceae</taxon>
        <taxon>Paraphoma</taxon>
    </lineage>
</organism>
<dbReference type="FunFam" id="1.20.1250.20:FF:000064">
    <property type="entry name" value="MFS allantoate transporter"/>
    <property type="match status" value="1"/>
</dbReference>
<evidence type="ECO:0000256" key="7">
    <source>
        <dbReference type="SAM" id="Phobius"/>
    </source>
</evidence>
<dbReference type="OrthoDB" id="6730379at2759"/>
<dbReference type="SUPFAM" id="SSF103473">
    <property type="entry name" value="MFS general substrate transporter"/>
    <property type="match status" value="1"/>
</dbReference>
<evidence type="ECO:0000313" key="9">
    <source>
        <dbReference type="Proteomes" id="UP000813461"/>
    </source>
</evidence>
<keyword evidence="9" id="KW-1185">Reference proteome</keyword>
<dbReference type="Proteomes" id="UP000813461">
    <property type="component" value="Unassembled WGS sequence"/>
</dbReference>
<dbReference type="InterPro" id="IPR036259">
    <property type="entry name" value="MFS_trans_sf"/>
</dbReference>
<protein>
    <submittedName>
        <fullName evidence="8">Membrane transporter</fullName>
    </submittedName>
</protein>
<feature type="transmembrane region" description="Helical" evidence="7">
    <location>
        <begin position="154"/>
        <end position="172"/>
    </location>
</feature>
<keyword evidence="2" id="KW-0813">Transport</keyword>
<evidence type="ECO:0000256" key="6">
    <source>
        <dbReference type="ARBA" id="ARBA00037968"/>
    </source>
</evidence>
<dbReference type="InterPro" id="IPR011701">
    <property type="entry name" value="MFS"/>
</dbReference>
<feature type="transmembrane region" description="Helical" evidence="7">
    <location>
        <begin position="179"/>
        <end position="199"/>
    </location>
</feature>